<name>A0A2P6NU64_9EUKA</name>
<evidence type="ECO:0000313" key="4">
    <source>
        <dbReference type="Proteomes" id="UP000241769"/>
    </source>
</evidence>
<proteinExistence type="predicted"/>
<organism evidence="3 4">
    <name type="scientific">Planoprotostelium fungivorum</name>
    <dbReference type="NCBI Taxonomy" id="1890364"/>
    <lineage>
        <taxon>Eukaryota</taxon>
        <taxon>Amoebozoa</taxon>
        <taxon>Evosea</taxon>
        <taxon>Variosea</taxon>
        <taxon>Cavosteliida</taxon>
        <taxon>Cavosteliaceae</taxon>
        <taxon>Planoprotostelium</taxon>
    </lineage>
</organism>
<dbReference type="Gene3D" id="2.60.40.10">
    <property type="entry name" value="Immunoglobulins"/>
    <property type="match status" value="1"/>
</dbReference>
<dbReference type="InParanoid" id="A0A2P6NU64"/>
<dbReference type="SUPFAM" id="SSF81296">
    <property type="entry name" value="E set domains"/>
    <property type="match status" value="1"/>
</dbReference>
<feature type="domain" description="IPT/TIG" evidence="2">
    <location>
        <begin position="315"/>
        <end position="386"/>
    </location>
</feature>
<evidence type="ECO:0000259" key="2">
    <source>
        <dbReference type="Pfam" id="PF01833"/>
    </source>
</evidence>
<feature type="region of interest" description="Disordered" evidence="1">
    <location>
        <begin position="1"/>
        <end position="26"/>
    </location>
</feature>
<gene>
    <name evidence="3" type="ORF">PROFUN_00619</name>
</gene>
<protein>
    <recommendedName>
        <fullName evidence="2">IPT/TIG domain-containing protein</fullName>
    </recommendedName>
</protein>
<reference evidence="3 4" key="1">
    <citation type="journal article" date="2018" name="Genome Biol. Evol.">
        <title>Multiple Roots of Fruiting Body Formation in Amoebozoa.</title>
        <authorList>
            <person name="Hillmann F."/>
            <person name="Forbes G."/>
            <person name="Novohradska S."/>
            <person name="Ferling I."/>
            <person name="Riege K."/>
            <person name="Groth M."/>
            <person name="Westermann M."/>
            <person name="Marz M."/>
            <person name="Spaller T."/>
            <person name="Winckler T."/>
            <person name="Schaap P."/>
            <person name="Glockner G."/>
        </authorList>
    </citation>
    <scope>NUCLEOTIDE SEQUENCE [LARGE SCALE GENOMIC DNA]</scope>
    <source>
        <strain evidence="3 4">Jena</strain>
    </source>
</reference>
<dbReference type="Proteomes" id="UP000241769">
    <property type="component" value="Unassembled WGS sequence"/>
</dbReference>
<dbReference type="EMBL" id="MDYQ01000020">
    <property type="protein sequence ID" value="PRP87408.1"/>
    <property type="molecule type" value="Genomic_DNA"/>
</dbReference>
<dbReference type="Pfam" id="PF01833">
    <property type="entry name" value="TIG"/>
    <property type="match status" value="1"/>
</dbReference>
<evidence type="ECO:0000313" key="3">
    <source>
        <dbReference type="EMBL" id="PRP87408.1"/>
    </source>
</evidence>
<dbReference type="InterPro" id="IPR002909">
    <property type="entry name" value="IPT_dom"/>
</dbReference>
<dbReference type="InterPro" id="IPR013783">
    <property type="entry name" value="Ig-like_fold"/>
</dbReference>
<keyword evidence="4" id="KW-1185">Reference proteome</keyword>
<evidence type="ECO:0000256" key="1">
    <source>
        <dbReference type="SAM" id="MobiDB-lite"/>
    </source>
</evidence>
<comment type="caution">
    <text evidence="3">The sequence shown here is derived from an EMBL/GenBank/DDBJ whole genome shotgun (WGS) entry which is preliminary data.</text>
</comment>
<dbReference type="AlphaFoldDB" id="A0A2P6NU64"/>
<accession>A0A2P6NU64</accession>
<sequence length="431" mass="48731">MENRPHNATPNHLTTSSNQRATIDAPQNSITTETFSQTTTRQLWYHTTPAGLPPQPYEDAHTAEPNKRKYADPYVFPEHTIYNEPTQTTAAFMGWPFPTMHANYVNNEPFSSNMFSIQGSDECLTQDSYFGMSIPTTAANEPPPKRHAKLEIEEREEVDGHHQVCTGTTCDHGPRFMLKAEIKPKQRKSYKNENRYLLPNPTQIVLTEEGKNDRRGVTVVKATCKVKIYDGNGKKLSRQVNYYLENTEGGLVVDMEGPALTFDYFLKVRQNSGPDKFSLHFVIRYTTTDGHTHKEKIVSTPFLVQSNKSFFSKDPKLSAIQPPAGLSCRSNEVWIKGRDFNEKGVKVTVDSVEATIVEVQPNLIVLLMPERNDLTQDHRATVSVYNVFKHKRVPSEQELDYVYVVASKDGRVDMQRLSAASALARDIKGDS</sequence>
<dbReference type="CDD" id="cd00603">
    <property type="entry name" value="IPT_PCSR"/>
    <property type="match status" value="1"/>
</dbReference>
<dbReference type="InterPro" id="IPR014756">
    <property type="entry name" value="Ig_E-set"/>
</dbReference>